<reference evidence="1" key="1">
    <citation type="journal article" date="2021" name="PeerJ">
        <title>Extensive microbial diversity within the chicken gut microbiome revealed by metagenomics and culture.</title>
        <authorList>
            <person name="Gilroy R."/>
            <person name="Ravi A."/>
            <person name="Getino M."/>
            <person name="Pursley I."/>
            <person name="Horton D.L."/>
            <person name="Alikhan N.F."/>
            <person name="Baker D."/>
            <person name="Gharbi K."/>
            <person name="Hall N."/>
            <person name="Watson M."/>
            <person name="Adriaenssens E.M."/>
            <person name="Foster-Nyarko E."/>
            <person name="Jarju S."/>
            <person name="Secka A."/>
            <person name="Antonio M."/>
            <person name="Oren A."/>
            <person name="Chaudhuri R.R."/>
            <person name="La Ragione R."/>
            <person name="Hildebrand F."/>
            <person name="Pallen M.J."/>
        </authorList>
    </citation>
    <scope>NUCLEOTIDE SEQUENCE</scope>
    <source>
        <strain evidence="1">CHK124-7917</strain>
    </source>
</reference>
<name>A0A921GJ75_9ACTN</name>
<evidence type="ECO:0000313" key="1">
    <source>
        <dbReference type="EMBL" id="HJF46123.1"/>
    </source>
</evidence>
<protein>
    <submittedName>
        <fullName evidence="1">XRE family transcriptional regulator</fullName>
    </submittedName>
</protein>
<dbReference type="Gene3D" id="1.10.260.40">
    <property type="entry name" value="lambda repressor-like DNA-binding domains"/>
    <property type="match status" value="1"/>
</dbReference>
<dbReference type="InterPro" id="IPR010982">
    <property type="entry name" value="Lambda_DNA-bd_dom_sf"/>
</dbReference>
<dbReference type="GO" id="GO:0003677">
    <property type="term" value="F:DNA binding"/>
    <property type="evidence" value="ECO:0007669"/>
    <property type="project" value="InterPro"/>
</dbReference>
<dbReference type="Proteomes" id="UP000697330">
    <property type="component" value="Unassembled WGS sequence"/>
</dbReference>
<reference evidence="1" key="2">
    <citation type="submission" date="2021-09" db="EMBL/GenBank/DDBJ databases">
        <authorList>
            <person name="Gilroy R."/>
        </authorList>
    </citation>
    <scope>NUCLEOTIDE SEQUENCE</scope>
    <source>
        <strain evidence="1">CHK124-7917</strain>
    </source>
</reference>
<organism evidence="1 2">
    <name type="scientific">Thermophilibacter provencensis</name>
    <dbReference type="NCBI Taxonomy" id="1852386"/>
    <lineage>
        <taxon>Bacteria</taxon>
        <taxon>Bacillati</taxon>
        <taxon>Actinomycetota</taxon>
        <taxon>Coriobacteriia</taxon>
        <taxon>Coriobacteriales</taxon>
        <taxon>Atopobiaceae</taxon>
        <taxon>Thermophilibacter</taxon>
    </lineage>
</organism>
<dbReference type="EMBL" id="DYWQ01000156">
    <property type="protein sequence ID" value="HJF46123.1"/>
    <property type="molecule type" value="Genomic_DNA"/>
</dbReference>
<sequence length="73" mass="8187">MRSAEAIRRILDAQGRSQRSLAIGLDVTPQALDQRLRSKTMKVETLCEMASELGYRLVLEPVEESAEKIEIEG</sequence>
<dbReference type="SUPFAM" id="SSF47413">
    <property type="entry name" value="lambda repressor-like DNA-binding domains"/>
    <property type="match status" value="1"/>
</dbReference>
<proteinExistence type="predicted"/>
<accession>A0A921GJ75</accession>
<evidence type="ECO:0000313" key="2">
    <source>
        <dbReference type="Proteomes" id="UP000697330"/>
    </source>
</evidence>
<gene>
    <name evidence="1" type="ORF">K8U72_10155</name>
</gene>
<comment type="caution">
    <text evidence="1">The sequence shown here is derived from an EMBL/GenBank/DDBJ whole genome shotgun (WGS) entry which is preliminary data.</text>
</comment>
<dbReference type="RefSeq" id="WP_075576246.1">
    <property type="nucleotide sequence ID" value="NZ_DYWQ01000156.1"/>
</dbReference>
<dbReference type="AlphaFoldDB" id="A0A921GJ75"/>